<accession>A0A0B1SG47</accession>
<dbReference type="InterPro" id="IPR003392">
    <property type="entry name" value="PTHD_SSD"/>
</dbReference>
<feature type="transmembrane region" description="Helical" evidence="7">
    <location>
        <begin position="20"/>
        <end position="44"/>
    </location>
</feature>
<keyword evidence="10" id="KW-1185">Reference proteome</keyword>
<dbReference type="Pfam" id="PF02460">
    <property type="entry name" value="Patched"/>
    <property type="match status" value="1"/>
</dbReference>
<dbReference type="EMBL" id="KN571157">
    <property type="protein sequence ID" value="KHJ83909.1"/>
    <property type="molecule type" value="Genomic_DNA"/>
</dbReference>
<protein>
    <recommendedName>
        <fullName evidence="8">SSD domain-containing protein</fullName>
    </recommendedName>
</protein>
<keyword evidence="5 7" id="KW-0472">Membrane</keyword>
<dbReference type="GO" id="GO:0006897">
    <property type="term" value="P:endocytosis"/>
    <property type="evidence" value="ECO:0007669"/>
    <property type="project" value="TreeGrafter"/>
</dbReference>
<keyword evidence="3 7" id="KW-0812">Transmembrane</keyword>
<dbReference type="SUPFAM" id="SSF82866">
    <property type="entry name" value="Multidrug efflux transporter AcrB transmembrane domain"/>
    <property type="match status" value="2"/>
</dbReference>
<dbReference type="GO" id="GO:0018996">
    <property type="term" value="P:molting cycle, collagen and cuticulin-based cuticle"/>
    <property type="evidence" value="ECO:0007669"/>
    <property type="project" value="TreeGrafter"/>
</dbReference>
<dbReference type="GO" id="GO:0005886">
    <property type="term" value="C:plasma membrane"/>
    <property type="evidence" value="ECO:0007669"/>
    <property type="project" value="TreeGrafter"/>
</dbReference>
<dbReference type="Pfam" id="PF12349">
    <property type="entry name" value="Sterol-sensing"/>
    <property type="match status" value="1"/>
</dbReference>
<dbReference type="PANTHER" id="PTHR10796:SF104">
    <property type="entry name" value="SSD DOMAIN-CONTAINING PROTEIN"/>
    <property type="match status" value="1"/>
</dbReference>
<evidence type="ECO:0000259" key="8">
    <source>
        <dbReference type="PROSITE" id="PS50156"/>
    </source>
</evidence>
<dbReference type="Proteomes" id="UP000053660">
    <property type="component" value="Unassembled WGS sequence"/>
</dbReference>
<feature type="domain" description="SSD" evidence="8">
    <location>
        <begin position="138"/>
        <end position="192"/>
    </location>
</feature>
<dbReference type="InterPro" id="IPR051697">
    <property type="entry name" value="Patched_domain-protein"/>
</dbReference>
<dbReference type="InterPro" id="IPR000731">
    <property type="entry name" value="SSD"/>
</dbReference>
<sequence length="225" mass="24875">MLAMLSATGLLLWCGWKFQSIIVAALFLVLSVGVDDVFIILRAWDRTNADDEVPERLALTLEEAGPSILISSLTNAMAFFIGMTSQTPAVRSFSLYSAIAILICFFYQLIMFSAVLAAGGYPRVPASRRKEAWKEENSGMDSFFSSLTNAMAFFIGMTSQTPAVRSFSLYSAIAILICFFYQLIMFSAVLAAGGYRERNGMQSFLCCRKANPKVSHLSYLRVLLL</sequence>
<feature type="domain" description="SSD" evidence="8">
    <location>
        <begin position="1"/>
        <end position="118"/>
    </location>
</feature>
<comment type="similarity">
    <text evidence="2">Belongs to the patched family.</text>
</comment>
<evidence type="ECO:0000256" key="2">
    <source>
        <dbReference type="ARBA" id="ARBA00005585"/>
    </source>
</evidence>
<dbReference type="InterPro" id="IPR053958">
    <property type="entry name" value="HMGCR/SNAP/NPC1-like_SSD"/>
</dbReference>
<name>A0A0B1SG47_OESDE</name>
<keyword evidence="4 7" id="KW-1133">Transmembrane helix</keyword>
<dbReference type="Gene3D" id="1.20.1640.10">
    <property type="entry name" value="Multidrug efflux transporter AcrB transmembrane domain"/>
    <property type="match status" value="1"/>
</dbReference>
<reference evidence="9 10" key="1">
    <citation type="submission" date="2014-03" db="EMBL/GenBank/DDBJ databases">
        <title>Draft genome of the hookworm Oesophagostomum dentatum.</title>
        <authorList>
            <person name="Mitreva M."/>
        </authorList>
    </citation>
    <scope>NUCLEOTIDE SEQUENCE [LARGE SCALE GENOMIC DNA]</scope>
    <source>
        <strain evidence="9 10">OD-Hann</strain>
    </source>
</reference>
<dbReference type="PANTHER" id="PTHR10796">
    <property type="entry name" value="PATCHED-RELATED"/>
    <property type="match status" value="1"/>
</dbReference>
<dbReference type="GO" id="GO:0030659">
    <property type="term" value="C:cytoplasmic vesicle membrane"/>
    <property type="evidence" value="ECO:0007669"/>
    <property type="project" value="TreeGrafter"/>
</dbReference>
<feature type="transmembrane region" description="Helical" evidence="7">
    <location>
        <begin position="95"/>
        <end position="118"/>
    </location>
</feature>
<comment type="subcellular location">
    <subcellularLocation>
        <location evidence="1">Membrane</location>
        <topology evidence="1">Multi-pass membrane protein</topology>
    </subcellularLocation>
</comment>
<gene>
    <name evidence="9" type="ORF">OESDEN_16384</name>
</gene>
<feature type="transmembrane region" description="Helical" evidence="7">
    <location>
        <begin position="64"/>
        <end position="83"/>
    </location>
</feature>
<evidence type="ECO:0000256" key="6">
    <source>
        <dbReference type="ARBA" id="ARBA00023180"/>
    </source>
</evidence>
<evidence type="ECO:0000256" key="5">
    <source>
        <dbReference type="ARBA" id="ARBA00023136"/>
    </source>
</evidence>
<feature type="transmembrane region" description="Helical" evidence="7">
    <location>
        <begin position="139"/>
        <end position="157"/>
    </location>
</feature>
<evidence type="ECO:0000256" key="4">
    <source>
        <dbReference type="ARBA" id="ARBA00022989"/>
    </source>
</evidence>
<organism evidence="9 10">
    <name type="scientific">Oesophagostomum dentatum</name>
    <name type="common">Nodular worm</name>
    <dbReference type="NCBI Taxonomy" id="61180"/>
    <lineage>
        <taxon>Eukaryota</taxon>
        <taxon>Metazoa</taxon>
        <taxon>Ecdysozoa</taxon>
        <taxon>Nematoda</taxon>
        <taxon>Chromadorea</taxon>
        <taxon>Rhabditida</taxon>
        <taxon>Rhabditina</taxon>
        <taxon>Rhabditomorpha</taxon>
        <taxon>Strongyloidea</taxon>
        <taxon>Strongylidae</taxon>
        <taxon>Oesophagostomum</taxon>
    </lineage>
</organism>
<feature type="transmembrane region" description="Helical" evidence="7">
    <location>
        <begin position="169"/>
        <end position="192"/>
    </location>
</feature>
<evidence type="ECO:0000313" key="10">
    <source>
        <dbReference type="Proteomes" id="UP000053660"/>
    </source>
</evidence>
<keyword evidence="6" id="KW-0325">Glycoprotein</keyword>
<evidence type="ECO:0000256" key="1">
    <source>
        <dbReference type="ARBA" id="ARBA00004141"/>
    </source>
</evidence>
<dbReference type="AlphaFoldDB" id="A0A0B1SG47"/>
<evidence type="ECO:0000313" key="9">
    <source>
        <dbReference type="EMBL" id="KHJ83909.1"/>
    </source>
</evidence>
<dbReference type="PROSITE" id="PS50156">
    <property type="entry name" value="SSD"/>
    <property type="match status" value="2"/>
</dbReference>
<evidence type="ECO:0000256" key="3">
    <source>
        <dbReference type="ARBA" id="ARBA00022692"/>
    </source>
</evidence>
<dbReference type="OrthoDB" id="6510177at2759"/>
<evidence type="ECO:0000256" key="7">
    <source>
        <dbReference type="SAM" id="Phobius"/>
    </source>
</evidence>
<proteinExistence type="inferred from homology"/>